<proteinExistence type="predicted"/>
<protein>
    <recommendedName>
        <fullName evidence="3">Flagellin</fullName>
    </recommendedName>
</protein>
<dbReference type="EMBL" id="CP078063">
    <property type="protein sequence ID" value="UVE51011.1"/>
    <property type="molecule type" value="Genomic_DNA"/>
</dbReference>
<evidence type="ECO:0000313" key="2">
    <source>
        <dbReference type="Proteomes" id="UP001058330"/>
    </source>
</evidence>
<dbReference type="RefSeq" id="WP_258302916.1">
    <property type="nucleotide sequence ID" value="NZ_CP078063.1"/>
</dbReference>
<dbReference type="Pfam" id="PF01917">
    <property type="entry name" value="Flagellin_arch-type"/>
    <property type="match status" value="1"/>
</dbReference>
<accession>A0ABY5RF86</accession>
<gene>
    <name evidence="1" type="ORF">KU306_03745</name>
</gene>
<name>A0ABY5RF86_HALLR</name>
<dbReference type="Proteomes" id="UP001058330">
    <property type="component" value="Chromosome"/>
</dbReference>
<dbReference type="InterPro" id="IPR029044">
    <property type="entry name" value="Nucleotide-diphossugar_trans"/>
</dbReference>
<evidence type="ECO:0000313" key="1">
    <source>
        <dbReference type="EMBL" id="UVE51011.1"/>
    </source>
</evidence>
<organism evidence="1 2">
    <name type="scientific">Haloferax larsenii</name>
    <dbReference type="NCBI Taxonomy" id="302484"/>
    <lineage>
        <taxon>Archaea</taxon>
        <taxon>Methanobacteriati</taxon>
        <taxon>Methanobacteriota</taxon>
        <taxon>Stenosarchaea group</taxon>
        <taxon>Halobacteria</taxon>
        <taxon>Halobacteriales</taxon>
        <taxon>Haloferacaceae</taxon>
        <taxon>Haloferax</taxon>
    </lineage>
</organism>
<sequence>MLLVAVIASGTLIDTGNVLHATAEQAGQENTSQVKNRLDVIDVLGTVTSQKEETDGIEIEGIGGNQTIVDSGAVLTISLRYGDGRANLTSSGTGTLQLNGGESLRVEKVDSSTVRITNVDSGASISFDPADNLQLEAEDVESDEDFVYLEYTYDDPHYGQTTEVVFDIEDTTKSSYSVEFAPRTRSYVRLGEYTLEPENIAVITDGESVTVDSASGDLTNGDGDVLVVSAGDVLTFSPDADAQSFSITHEANGTTLTVDAEGYLNSTDGDIVLDDDGKLVRTEDDGDNSFYKPAGRYVFTRGFLNPGDSYVLSEITLTVRPGPKASGIDLSETTISLLTPDTAATLVYGSTTVETQEFTADAVHDDDSTHPVLNEDDFFDIVIDPGDVSQGSTVIIEMTTPSGATTYVRLRVPRPLASEQTLNLK</sequence>
<dbReference type="PANTHER" id="PTHR35903:SF1">
    <property type="entry name" value="FLAGELLIN B1"/>
    <property type="match status" value="1"/>
</dbReference>
<reference evidence="1" key="1">
    <citation type="submission" date="2021-07" db="EMBL/GenBank/DDBJ databases">
        <title>Studies on halocins as antimicrobial molecules from haloarchaea.</title>
        <authorList>
            <person name="Kumar S."/>
            <person name="Khare S.K."/>
        </authorList>
    </citation>
    <scope>NUCLEOTIDE SEQUENCE</scope>
    <source>
        <strain evidence="1">NCIM 5678</strain>
    </source>
</reference>
<dbReference type="GeneID" id="74527980"/>
<dbReference type="InterPro" id="IPR002774">
    <property type="entry name" value="Flagellin_arc-type"/>
</dbReference>
<dbReference type="SUPFAM" id="SSF53448">
    <property type="entry name" value="Nucleotide-diphospho-sugar transferases"/>
    <property type="match status" value="1"/>
</dbReference>
<evidence type="ECO:0008006" key="3">
    <source>
        <dbReference type="Google" id="ProtNLM"/>
    </source>
</evidence>
<keyword evidence="2" id="KW-1185">Reference proteome</keyword>
<dbReference type="PANTHER" id="PTHR35903">
    <property type="entry name" value="FLAGELLIN B1"/>
    <property type="match status" value="1"/>
</dbReference>